<keyword evidence="4" id="KW-1133">Transmembrane helix</keyword>
<gene>
    <name evidence="7" type="ORF">B0H67DRAFT_480555</name>
</gene>
<dbReference type="InterPro" id="IPR054549">
    <property type="entry name" value="UVB_sens_RUS_dom"/>
</dbReference>
<dbReference type="AlphaFoldDB" id="A0AA40AYQ7"/>
<dbReference type="Proteomes" id="UP001172102">
    <property type="component" value="Unassembled WGS sequence"/>
</dbReference>
<dbReference type="PANTHER" id="PTHR12770:SF31">
    <property type="entry name" value="RUS FAMILY MEMBER 1"/>
    <property type="match status" value="1"/>
</dbReference>
<accession>A0AA40AYQ7</accession>
<name>A0AA40AYQ7_9PEZI</name>
<evidence type="ECO:0000259" key="6">
    <source>
        <dbReference type="Pfam" id="PF04884"/>
    </source>
</evidence>
<keyword evidence="8" id="KW-1185">Reference proteome</keyword>
<evidence type="ECO:0000256" key="2">
    <source>
        <dbReference type="ARBA" id="ARBA00007558"/>
    </source>
</evidence>
<comment type="similarity">
    <text evidence="2">Belongs to the RUS1 family.</text>
</comment>
<sequence length="520" mass="57188">MSKSIYDINPAGDVICTYTDPDRETLRSTPTFVPPAKAILYAFLPAGYPHSVTTDYLPYQTYDSLQAFASSISSLLANRAVLEGLGVGDSSSSPTGALILKITGDTISRIATILFAHRMGQAIEPECKFYRFLADIFNDSAQFLDLLTPALPYFPKLGVIVAAGVLRSLCGVAANASKASLSAHFALTGNLAELNAKEASQETVVSLLGMLVGSLVVRMVEDKQVVWGLMMVLAAVHLAMNYRAVRCVQMRSLNRQRATIVFREWLEQNAILTPEQVALRESILGKGRGNLASKTGEYTGFCEFGTYGDVMGWSPRGYHRYDLETPGYFMGIWHRAGNFYMRVALKEGAGSPLPAWFDAVHHAYHFDSALKDGLQSHYENEMPLGYVSEDQKRGVFEALAAAGWDLESNQLETRLPIRVRVDGKRGDVKKGMPTTPYRLTFANIPSRPIGKGSCPASWSGGQTRLDRGALLEHVQHQLVLEDEDAIHSRDTTQRKPLPLLPAHKITFSPSQTPFMPPPLE</sequence>
<evidence type="ECO:0000256" key="5">
    <source>
        <dbReference type="ARBA" id="ARBA00023136"/>
    </source>
</evidence>
<dbReference type="EMBL" id="JAUKUA010000002">
    <property type="protein sequence ID" value="KAK0724435.1"/>
    <property type="molecule type" value="Genomic_DNA"/>
</dbReference>
<proteinExistence type="inferred from homology"/>
<protein>
    <submittedName>
        <fullName evidence="7">Vitamin B6 photo-protection and homoeostasis-domain-containing protein</fullName>
    </submittedName>
</protein>
<comment type="subcellular location">
    <subcellularLocation>
        <location evidence="1">Membrane</location>
    </subcellularLocation>
</comment>
<evidence type="ECO:0000256" key="3">
    <source>
        <dbReference type="ARBA" id="ARBA00022692"/>
    </source>
</evidence>
<evidence type="ECO:0000256" key="1">
    <source>
        <dbReference type="ARBA" id="ARBA00004370"/>
    </source>
</evidence>
<reference evidence="7" key="1">
    <citation type="submission" date="2023-06" db="EMBL/GenBank/DDBJ databases">
        <title>Genome-scale phylogeny and comparative genomics of the fungal order Sordariales.</title>
        <authorList>
            <consortium name="Lawrence Berkeley National Laboratory"/>
            <person name="Hensen N."/>
            <person name="Bonometti L."/>
            <person name="Westerberg I."/>
            <person name="Brannstrom I.O."/>
            <person name="Guillou S."/>
            <person name="Cros-Aarteil S."/>
            <person name="Calhoun S."/>
            <person name="Haridas S."/>
            <person name="Kuo A."/>
            <person name="Mondo S."/>
            <person name="Pangilinan J."/>
            <person name="Riley R."/>
            <person name="Labutti K."/>
            <person name="Andreopoulos B."/>
            <person name="Lipzen A."/>
            <person name="Chen C."/>
            <person name="Yanf M."/>
            <person name="Daum C."/>
            <person name="Ng V."/>
            <person name="Clum A."/>
            <person name="Steindorff A."/>
            <person name="Ohm R."/>
            <person name="Martin F."/>
            <person name="Silar P."/>
            <person name="Natvig D."/>
            <person name="Lalanne C."/>
            <person name="Gautier V."/>
            <person name="Ament-Velasquez S.L."/>
            <person name="Kruys A."/>
            <person name="Hutchinson M.I."/>
            <person name="Powell A.J."/>
            <person name="Barry K."/>
            <person name="Miller A.N."/>
            <person name="Grigoriev I.V."/>
            <person name="Debuchy R."/>
            <person name="Gladieux P."/>
            <person name="Thoren M.H."/>
            <person name="Johannesson H."/>
        </authorList>
    </citation>
    <scope>NUCLEOTIDE SEQUENCE</scope>
    <source>
        <strain evidence="7">SMH4607-1</strain>
    </source>
</reference>
<evidence type="ECO:0000313" key="8">
    <source>
        <dbReference type="Proteomes" id="UP001172102"/>
    </source>
</evidence>
<evidence type="ECO:0000313" key="7">
    <source>
        <dbReference type="EMBL" id="KAK0724435.1"/>
    </source>
</evidence>
<comment type="caution">
    <text evidence="7">The sequence shown here is derived from an EMBL/GenBank/DDBJ whole genome shotgun (WGS) entry which is preliminary data.</text>
</comment>
<organism evidence="7 8">
    <name type="scientific">Lasiosphaeris hirsuta</name>
    <dbReference type="NCBI Taxonomy" id="260670"/>
    <lineage>
        <taxon>Eukaryota</taxon>
        <taxon>Fungi</taxon>
        <taxon>Dikarya</taxon>
        <taxon>Ascomycota</taxon>
        <taxon>Pezizomycotina</taxon>
        <taxon>Sordariomycetes</taxon>
        <taxon>Sordariomycetidae</taxon>
        <taxon>Sordariales</taxon>
        <taxon>Lasiosphaeriaceae</taxon>
        <taxon>Lasiosphaeris</taxon>
    </lineage>
</organism>
<feature type="domain" description="Protein root UVB sensitive/RUS" evidence="6">
    <location>
        <begin position="37"/>
        <end position="268"/>
    </location>
</feature>
<dbReference type="PANTHER" id="PTHR12770">
    <property type="entry name" value="RUS1 FAMILY PROTEIN C16ORF58"/>
    <property type="match status" value="1"/>
</dbReference>
<evidence type="ECO:0000256" key="4">
    <source>
        <dbReference type="ARBA" id="ARBA00022989"/>
    </source>
</evidence>
<dbReference type="GO" id="GO:0016020">
    <property type="term" value="C:membrane"/>
    <property type="evidence" value="ECO:0007669"/>
    <property type="project" value="UniProtKB-SubCell"/>
</dbReference>
<dbReference type="InterPro" id="IPR006968">
    <property type="entry name" value="RUS_fam"/>
</dbReference>
<dbReference type="Pfam" id="PF04884">
    <property type="entry name" value="UVB_sens_prot"/>
    <property type="match status" value="1"/>
</dbReference>
<keyword evidence="3" id="KW-0812">Transmembrane</keyword>
<keyword evidence="5" id="KW-0472">Membrane</keyword>